<name>R0LT44_ANAPL</name>
<evidence type="ECO:0000256" key="1">
    <source>
        <dbReference type="SAM" id="SignalP"/>
    </source>
</evidence>
<dbReference type="AlphaFoldDB" id="R0LT44"/>
<evidence type="ECO:0000313" key="3">
    <source>
        <dbReference type="Proteomes" id="UP000296049"/>
    </source>
</evidence>
<protein>
    <submittedName>
        <fullName evidence="2">Uncharacterized protein</fullName>
    </submittedName>
</protein>
<organism evidence="2 3">
    <name type="scientific">Anas platyrhynchos</name>
    <name type="common">Mallard</name>
    <name type="synonym">Anas boschas</name>
    <dbReference type="NCBI Taxonomy" id="8839"/>
    <lineage>
        <taxon>Eukaryota</taxon>
        <taxon>Metazoa</taxon>
        <taxon>Chordata</taxon>
        <taxon>Craniata</taxon>
        <taxon>Vertebrata</taxon>
        <taxon>Euteleostomi</taxon>
        <taxon>Archelosauria</taxon>
        <taxon>Archosauria</taxon>
        <taxon>Dinosauria</taxon>
        <taxon>Saurischia</taxon>
        <taxon>Theropoda</taxon>
        <taxon>Coelurosauria</taxon>
        <taxon>Aves</taxon>
        <taxon>Neognathae</taxon>
        <taxon>Galloanserae</taxon>
        <taxon>Anseriformes</taxon>
        <taxon>Anatidae</taxon>
        <taxon>Anatinae</taxon>
        <taxon>Anas</taxon>
    </lineage>
</organism>
<keyword evidence="3" id="KW-1185">Reference proteome</keyword>
<accession>R0LT44</accession>
<gene>
    <name evidence="2" type="ORF">Anapl_13949</name>
</gene>
<keyword evidence="1" id="KW-0732">Signal</keyword>
<reference evidence="3" key="1">
    <citation type="journal article" date="2013" name="Nat. Genet.">
        <title>The duck genome and transcriptome provide insight into an avian influenza virus reservoir species.</title>
        <authorList>
            <person name="Huang Y."/>
            <person name="Li Y."/>
            <person name="Burt D.W."/>
            <person name="Chen H."/>
            <person name="Zhang Y."/>
            <person name="Qian W."/>
            <person name="Kim H."/>
            <person name="Gan S."/>
            <person name="Zhao Y."/>
            <person name="Li J."/>
            <person name="Yi K."/>
            <person name="Feng H."/>
            <person name="Zhu P."/>
            <person name="Li B."/>
            <person name="Liu Q."/>
            <person name="Fairley S."/>
            <person name="Magor K.E."/>
            <person name="Du Z."/>
            <person name="Hu X."/>
            <person name="Goodman L."/>
            <person name="Tafer H."/>
            <person name="Vignal A."/>
            <person name="Lee T."/>
            <person name="Kim K.W."/>
            <person name="Sheng Z."/>
            <person name="An Y."/>
            <person name="Searle S."/>
            <person name="Herrero J."/>
            <person name="Groenen M.A."/>
            <person name="Crooijmans R.P."/>
            <person name="Faraut T."/>
            <person name="Cai Q."/>
            <person name="Webster R.G."/>
            <person name="Aldridge J.R."/>
            <person name="Warren W.C."/>
            <person name="Bartschat S."/>
            <person name="Kehr S."/>
            <person name="Marz M."/>
            <person name="Stadler P.F."/>
            <person name="Smith J."/>
            <person name="Kraus R.H."/>
            <person name="Zhao Y."/>
            <person name="Ren L."/>
            <person name="Fei J."/>
            <person name="Morisson M."/>
            <person name="Kaiser P."/>
            <person name="Griffin D.K."/>
            <person name="Rao M."/>
            <person name="Pitel F."/>
            <person name="Wang J."/>
            <person name="Li N."/>
        </authorList>
    </citation>
    <scope>NUCLEOTIDE SEQUENCE [LARGE SCALE GENOMIC DNA]</scope>
</reference>
<feature type="chain" id="PRO_5004354913" evidence="1">
    <location>
        <begin position="21"/>
        <end position="371"/>
    </location>
</feature>
<dbReference type="EMBL" id="KB742405">
    <property type="protein sequence ID" value="EOB08944.1"/>
    <property type="molecule type" value="Genomic_DNA"/>
</dbReference>
<evidence type="ECO:0000313" key="2">
    <source>
        <dbReference type="EMBL" id="EOB08944.1"/>
    </source>
</evidence>
<dbReference type="Proteomes" id="UP000296049">
    <property type="component" value="Unassembled WGS sequence"/>
</dbReference>
<proteinExistence type="predicted"/>
<feature type="signal peptide" evidence="1">
    <location>
        <begin position="1"/>
        <end position="20"/>
    </location>
</feature>
<sequence length="371" mass="41665">MMRTLLYGHLHLQLLAPLGAELIWLKFSTVIQQETEIWNEKYQLKSDKTISEKKQGLSWDVLEMQPSLLHNEQQHSNELFFAESEEKHGEYNEERESRRGKPRLLLVEDPEEASSAFTAELTLNRGTESSFQSPQHPRRLEQELSLGITTPREFLAKTLIPAIDIWHLDPKRAQNKGSPACSCAASQLLQVQVCHKGKLKSQPVHVGALGCELWRFSRTPQGGNVNKAGMSPCLLLFKAQKSHPLVHLVRISTGVGHRLLMHGDATEPLCLPAAFVHSRAVRRPFEQPGMWLSEFGGRPLPASSRRALKIVMFKAELSLLCEETDPMGLILAVGATFDKTLDRLKRCHKVSNGSLQILFLQHCCAAVCHVV</sequence>